<evidence type="ECO:0000256" key="9">
    <source>
        <dbReference type="ARBA" id="ARBA00023284"/>
    </source>
</evidence>
<dbReference type="Pfam" id="PF02852">
    <property type="entry name" value="Pyr_redox_dim"/>
    <property type="match status" value="1"/>
</dbReference>
<evidence type="ECO:0000259" key="14">
    <source>
        <dbReference type="Pfam" id="PF00462"/>
    </source>
</evidence>
<protein>
    <recommendedName>
        <fullName evidence="2">thioredoxin-disulfide reductase (NADPH)</fullName>
        <ecNumber evidence="2">1.8.1.9</ecNumber>
    </recommendedName>
</protein>
<evidence type="ECO:0000256" key="5">
    <source>
        <dbReference type="ARBA" id="ARBA00022857"/>
    </source>
</evidence>
<evidence type="ECO:0000256" key="8">
    <source>
        <dbReference type="ARBA" id="ARBA00023157"/>
    </source>
</evidence>
<feature type="binding site" evidence="11">
    <location>
        <position position="395"/>
    </location>
    <ligand>
        <name>NAD(+)</name>
        <dbReference type="ChEBI" id="CHEBI:57540"/>
    </ligand>
</feature>
<keyword evidence="11" id="KW-0547">Nucleotide-binding</keyword>
<keyword evidence="8" id="KW-1015">Disulfide bond</keyword>
<dbReference type="CDD" id="cd03419">
    <property type="entry name" value="GRX_GRXh_1_2_like"/>
    <property type="match status" value="1"/>
</dbReference>
<dbReference type="SUPFAM" id="SSF55424">
    <property type="entry name" value="FAD/NAD-linked reductases, dimerisation (C-terminal) domain"/>
    <property type="match status" value="1"/>
</dbReference>
<gene>
    <name evidence="17" type="primary">TXNRD2</name>
    <name evidence="17" type="ORF">Ciccas_000084</name>
</gene>
<evidence type="ECO:0000256" key="13">
    <source>
        <dbReference type="RuleBase" id="RU003691"/>
    </source>
</evidence>
<evidence type="ECO:0000256" key="7">
    <source>
        <dbReference type="ARBA" id="ARBA00023002"/>
    </source>
</evidence>
<accession>A0ABD2QP04</accession>
<evidence type="ECO:0000313" key="18">
    <source>
        <dbReference type="Proteomes" id="UP001626550"/>
    </source>
</evidence>
<dbReference type="GO" id="GO:0004791">
    <property type="term" value="F:thioredoxin-disulfide reductase (NADPH) activity"/>
    <property type="evidence" value="ECO:0007669"/>
    <property type="project" value="UniProtKB-EC"/>
</dbReference>
<evidence type="ECO:0000256" key="1">
    <source>
        <dbReference type="ARBA" id="ARBA00007532"/>
    </source>
</evidence>
<proteinExistence type="inferred from homology"/>
<dbReference type="AlphaFoldDB" id="A0ABD2QP04"/>
<comment type="cofactor">
    <cofactor evidence="11">
        <name>FAD</name>
        <dbReference type="ChEBI" id="CHEBI:57692"/>
    </cofactor>
    <text evidence="11">Binds 1 FAD per subunit.</text>
</comment>
<dbReference type="FunFam" id="3.50.50.60:FF:000190">
    <property type="entry name" value="Thioredoxin reductase"/>
    <property type="match status" value="1"/>
</dbReference>
<dbReference type="PIRSF" id="PIRSF000350">
    <property type="entry name" value="Mercury_reductase_MerA"/>
    <property type="match status" value="1"/>
</dbReference>
<dbReference type="InterPro" id="IPR023753">
    <property type="entry name" value="FAD/NAD-binding_dom"/>
</dbReference>
<feature type="active site" description="Proton acceptor" evidence="10">
    <location>
        <position position="574"/>
    </location>
</feature>
<dbReference type="Gene3D" id="3.40.30.10">
    <property type="entry name" value="Glutaredoxin"/>
    <property type="match status" value="1"/>
</dbReference>
<feature type="binding site" evidence="11">
    <location>
        <begin position="295"/>
        <end position="302"/>
    </location>
    <ligand>
        <name>NAD(+)</name>
        <dbReference type="ChEBI" id="CHEBI:57540"/>
    </ligand>
</feature>
<evidence type="ECO:0000256" key="2">
    <source>
        <dbReference type="ARBA" id="ARBA00012610"/>
    </source>
</evidence>
<feature type="disulfide bond" description="Redox-active" evidence="12">
    <location>
        <begin position="156"/>
        <end position="161"/>
    </location>
</feature>
<keyword evidence="9 13" id="KW-0676">Redox-active center</keyword>
<evidence type="ECO:0000256" key="4">
    <source>
        <dbReference type="ARBA" id="ARBA00022827"/>
    </source>
</evidence>
<keyword evidence="4 11" id="KW-0274">FAD</keyword>
<dbReference type="InterPro" id="IPR046952">
    <property type="entry name" value="GSHR/TRXR-like"/>
</dbReference>
<feature type="binding site" evidence="11">
    <location>
        <position position="230"/>
    </location>
    <ligand>
        <name>FAD</name>
        <dbReference type="ChEBI" id="CHEBI:57692"/>
    </ligand>
</feature>
<sequence length="599" mass="65843">MAPIPEAKLKGWITRANESATTLIWTKSTCPFCIKLKQSLDDAQIKYGFVEIDKREDTARIQDLLNSTTGIRTVPQLFIHGQFIGGSEKALQLLASGELKKKIEGGNYDYDFVVIGGGSGGLSASKEAAAFGARTAVLDFVAPTPMGTTWGLGGTCVNVGCIPKKLMHQAANHRHNIEDAAHYGWKLDSTQVHHDWQTMVENVQNYIKSLNWGYRTSLTSSKVKYINALGRLIDPHTIECTDKDGTKTNITSKYIVLATGERPRYPDVPGDRDTCITSDDLFSLPYNPGKTLVVGASYVALECAGFLAAMGNDVTVMVRSIFLRGFDQEMANKIGEYMQNHGVKFVKECVPTKFTSVQRIPEDRSRPGKVNVEAQFVNSKQPFKETYDTVLLAIGRDPCTRGLNLESNGIKLDKAGRVICDEEEHSSVPSVYALGDIVSERLQLTPVAIEAGRNLAHRLFSGSETLTNYHNVATTVFTPLEYGSIGLPEEQAISIYGAEDIEIYHSYYKPLEWTVAEREDNVCYAKLVCVKSHNDKVVGLHILGPNAGEMTQGFALGMRLNATKEDFDRTIGIHPTCAEIFTTLRVTKSSGMAAEKTGC</sequence>
<dbReference type="EC" id="1.8.1.9" evidence="2"/>
<keyword evidence="6" id="KW-0712">Selenocysteine</keyword>
<dbReference type="InterPro" id="IPR016156">
    <property type="entry name" value="FAD/NAD-linked_Rdtase_dimer_sf"/>
</dbReference>
<feature type="binding site" evidence="11">
    <location>
        <position position="165"/>
    </location>
    <ligand>
        <name>FAD</name>
        <dbReference type="ChEBI" id="CHEBI:57692"/>
    </ligand>
</feature>
<reference evidence="17 18" key="1">
    <citation type="submission" date="2024-11" db="EMBL/GenBank/DDBJ databases">
        <title>Adaptive evolution of stress response genes in parasites aligns with host niche diversity.</title>
        <authorList>
            <person name="Hahn C."/>
            <person name="Resl P."/>
        </authorList>
    </citation>
    <scope>NUCLEOTIDE SEQUENCE [LARGE SCALE GENOMIC DNA]</scope>
    <source>
        <strain evidence="17">EGGRZ-B1_66</strain>
        <tissue evidence="17">Body</tissue>
    </source>
</reference>
<keyword evidence="7 13" id="KW-0560">Oxidoreductase</keyword>
<dbReference type="EMBL" id="JBJKFK010000004">
    <property type="protein sequence ID" value="KAL3321250.1"/>
    <property type="molecule type" value="Genomic_DNA"/>
</dbReference>
<evidence type="ECO:0000259" key="16">
    <source>
        <dbReference type="Pfam" id="PF07992"/>
    </source>
</evidence>
<dbReference type="InterPro" id="IPR036188">
    <property type="entry name" value="FAD/NAD-bd_sf"/>
</dbReference>
<feature type="domain" description="FAD/NAD(P)-binding" evidence="16">
    <location>
        <begin position="110"/>
        <end position="452"/>
    </location>
</feature>
<dbReference type="InterPro" id="IPR006338">
    <property type="entry name" value="Thioredoxin/glutathione_Rdtase"/>
</dbReference>
<dbReference type="PROSITE" id="PS51354">
    <property type="entry name" value="GLUTAREDOXIN_2"/>
    <property type="match status" value="1"/>
</dbReference>
<dbReference type="Pfam" id="PF00462">
    <property type="entry name" value="Glutaredoxin"/>
    <property type="match status" value="1"/>
</dbReference>
<evidence type="ECO:0000256" key="6">
    <source>
        <dbReference type="ARBA" id="ARBA00022933"/>
    </source>
</evidence>
<evidence type="ECO:0000256" key="12">
    <source>
        <dbReference type="PIRSR" id="PIRSR000350-4"/>
    </source>
</evidence>
<organism evidence="17 18">
    <name type="scientific">Cichlidogyrus casuarinus</name>
    <dbReference type="NCBI Taxonomy" id="1844966"/>
    <lineage>
        <taxon>Eukaryota</taxon>
        <taxon>Metazoa</taxon>
        <taxon>Spiralia</taxon>
        <taxon>Lophotrochozoa</taxon>
        <taxon>Platyhelminthes</taxon>
        <taxon>Monogenea</taxon>
        <taxon>Monopisthocotylea</taxon>
        <taxon>Dactylogyridea</taxon>
        <taxon>Ancyrocephalidae</taxon>
        <taxon>Cichlidogyrus</taxon>
    </lineage>
</organism>
<dbReference type="Proteomes" id="UP001626550">
    <property type="component" value="Unassembled WGS sequence"/>
</dbReference>
<keyword evidence="3 13" id="KW-0285">Flavoprotein</keyword>
<dbReference type="Gene3D" id="3.30.390.30">
    <property type="match status" value="1"/>
</dbReference>
<dbReference type="SUPFAM" id="SSF52833">
    <property type="entry name" value="Thioredoxin-like"/>
    <property type="match status" value="1"/>
</dbReference>
<evidence type="ECO:0000313" key="17">
    <source>
        <dbReference type="EMBL" id="KAL3321250.1"/>
    </source>
</evidence>
<dbReference type="PANTHER" id="PTHR42737:SF8">
    <property type="entry name" value="THIOREDOXIN-DISULFIDE REDUCTASE"/>
    <property type="match status" value="1"/>
</dbReference>
<dbReference type="Pfam" id="PF07992">
    <property type="entry name" value="Pyr_redox_2"/>
    <property type="match status" value="1"/>
</dbReference>
<dbReference type="InterPro" id="IPR004099">
    <property type="entry name" value="Pyr_nucl-diS_OxRdtase_dimer"/>
</dbReference>
<dbReference type="InterPro" id="IPR001100">
    <property type="entry name" value="Pyr_nuc-diS_OxRdtase"/>
</dbReference>
<dbReference type="PRINTS" id="PR00411">
    <property type="entry name" value="PNDRDTASEI"/>
</dbReference>
<feature type="domain" description="Glutaredoxin" evidence="14">
    <location>
        <begin position="24"/>
        <end position="84"/>
    </location>
</feature>
<dbReference type="SUPFAM" id="SSF51905">
    <property type="entry name" value="FAD/NAD(P)-binding domain"/>
    <property type="match status" value="1"/>
</dbReference>
<comment type="similarity">
    <text evidence="1 13">Belongs to the class-I pyridine nucleotide-disulfide oxidoreductase family.</text>
</comment>
<keyword evidence="5" id="KW-0521">NADP</keyword>
<dbReference type="NCBIfam" id="TIGR01438">
    <property type="entry name" value="TGR"/>
    <property type="match status" value="1"/>
</dbReference>
<dbReference type="InterPro" id="IPR036249">
    <property type="entry name" value="Thioredoxin-like_sf"/>
</dbReference>
<evidence type="ECO:0000256" key="3">
    <source>
        <dbReference type="ARBA" id="ARBA00022630"/>
    </source>
</evidence>
<dbReference type="InterPro" id="IPR002109">
    <property type="entry name" value="Glutaredoxin"/>
</dbReference>
<dbReference type="PANTHER" id="PTHR42737">
    <property type="entry name" value="GLUTATHIONE REDUCTASE"/>
    <property type="match status" value="1"/>
</dbReference>
<comment type="caution">
    <text evidence="17">The sequence shown here is derived from an EMBL/GenBank/DDBJ whole genome shotgun (WGS) entry which is preliminary data.</text>
</comment>
<name>A0ABD2QP04_9PLAT</name>
<evidence type="ECO:0000259" key="15">
    <source>
        <dbReference type="Pfam" id="PF02852"/>
    </source>
</evidence>
<dbReference type="PRINTS" id="PR00368">
    <property type="entry name" value="FADPNR"/>
</dbReference>
<evidence type="ECO:0000256" key="11">
    <source>
        <dbReference type="PIRSR" id="PIRSR000350-3"/>
    </source>
</evidence>
<feature type="binding site" evidence="11">
    <location>
        <position position="436"/>
    </location>
    <ligand>
        <name>FAD</name>
        <dbReference type="ChEBI" id="CHEBI:57692"/>
    </ligand>
</feature>
<evidence type="ECO:0000256" key="10">
    <source>
        <dbReference type="PIRSR" id="PIRSR000350-2"/>
    </source>
</evidence>
<dbReference type="PROSITE" id="PS00076">
    <property type="entry name" value="PYRIDINE_REDOX_1"/>
    <property type="match status" value="1"/>
</dbReference>
<keyword evidence="18" id="KW-1185">Reference proteome</keyword>
<keyword evidence="11" id="KW-0520">NAD</keyword>
<dbReference type="FunFam" id="3.30.390.30:FF:000004">
    <property type="entry name" value="Thioredoxin reductase 1, cytoplasmic"/>
    <property type="match status" value="1"/>
</dbReference>
<dbReference type="Gene3D" id="3.50.50.60">
    <property type="entry name" value="FAD/NAD(P)-binding domain"/>
    <property type="match status" value="2"/>
</dbReference>
<feature type="domain" description="Pyridine nucleotide-disulphide oxidoreductase dimerisation" evidence="15">
    <location>
        <begin position="472"/>
        <end position="584"/>
    </location>
</feature>
<dbReference type="InterPro" id="IPR012999">
    <property type="entry name" value="Pyr_OxRdtase_I_AS"/>
</dbReference>